<dbReference type="NCBIfam" id="TIGR00229">
    <property type="entry name" value="sensory_box"/>
    <property type="match status" value="1"/>
</dbReference>
<dbReference type="PROSITE" id="PS50112">
    <property type="entry name" value="PAS"/>
    <property type="match status" value="1"/>
</dbReference>
<evidence type="ECO:0000256" key="4">
    <source>
        <dbReference type="ARBA" id="ARBA00022777"/>
    </source>
</evidence>
<dbReference type="Pfam" id="PF15915">
    <property type="entry name" value="BAT"/>
    <property type="match status" value="1"/>
</dbReference>
<dbReference type="InterPro" id="IPR035965">
    <property type="entry name" value="PAS-like_dom_sf"/>
</dbReference>
<evidence type="ECO:0000313" key="12">
    <source>
        <dbReference type="EMBL" id="MCQ4334145.1"/>
    </source>
</evidence>
<dbReference type="PANTHER" id="PTHR47429">
    <property type="entry name" value="PROTEIN TWIN LOV 1"/>
    <property type="match status" value="1"/>
</dbReference>
<keyword evidence="4" id="KW-0418">Kinase</keyword>
<dbReference type="InterPro" id="IPR011006">
    <property type="entry name" value="CheY-like_superfamily"/>
</dbReference>
<reference evidence="12" key="1">
    <citation type="journal article" date="2023" name="Front. Microbiol.">
        <title>Genomic-based phylogenetic and metabolic analyses of the genus Natronomonas, and description of Natronomonas aquatica sp. nov.</title>
        <authorList>
            <person name="Garcia-Roldan A."/>
            <person name="Duran-Viseras A."/>
            <person name="de la Haba R.R."/>
            <person name="Corral P."/>
            <person name="Sanchez-Porro C."/>
            <person name="Ventosa A."/>
        </authorList>
    </citation>
    <scope>NUCLEOTIDE SEQUENCE</scope>
    <source>
        <strain evidence="12">F2-12</strain>
    </source>
</reference>
<evidence type="ECO:0000259" key="9">
    <source>
        <dbReference type="PROSITE" id="PS50110"/>
    </source>
</evidence>
<dbReference type="CDD" id="cd00156">
    <property type="entry name" value="REC"/>
    <property type="match status" value="1"/>
</dbReference>
<dbReference type="SUPFAM" id="SSF55781">
    <property type="entry name" value="GAF domain-like"/>
    <property type="match status" value="1"/>
</dbReference>
<dbReference type="InterPro" id="IPR007050">
    <property type="entry name" value="HTH_bacterioopsin"/>
</dbReference>
<feature type="modified residue" description="4-aspartylphosphate" evidence="8">
    <location>
        <position position="53"/>
    </location>
</feature>
<evidence type="ECO:0000256" key="7">
    <source>
        <dbReference type="ARBA" id="ARBA00023163"/>
    </source>
</evidence>
<dbReference type="PANTHER" id="PTHR47429:SF2">
    <property type="entry name" value="PROTEIN TWIN LOV 1"/>
    <property type="match status" value="1"/>
</dbReference>
<evidence type="ECO:0000256" key="5">
    <source>
        <dbReference type="ARBA" id="ARBA00022991"/>
    </source>
</evidence>
<keyword evidence="6" id="KW-0805">Transcription regulation</keyword>
<proteinExistence type="predicted"/>
<dbReference type="InterPro" id="IPR031803">
    <property type="entry name" value="BAT_GAF/HTH-assoc"/>
</dbReference>
<dbReference type="EMBL" id="JAHLKM010000017">
    <property type="protein sequence ID" value="MCQ4334145.1"/>
    <property type="molecule type" value="Genomic_DNA"/>
</dbReference>
<accession>A0A9R1CUI8</accession>
<protein>
    <submittedName>
        <fullName evidence="12">PAS domain-containing protein</fullName>
    </submittedName>
</protein>
<dbReference type="SUPFAM" id="SSF55785">
    <property type="entry name" value="PYP-like sensor domain (PAS domain)"/>
    <property type="match status" value="1"/>
</dbReference>
<dbReference type="Pfam" id="PF00072">
    <property type="entry name" value="Response_reg"/>
    <property type="match status" value="1"/>
</dbReference>
<dbReference type="Gene3D" id="3.30.450.40">
    <property type="match status" value="1"/>
</dbReference>
<dbReference type="SMART" id="SM00448">
    <property type="entry name" value="REC"/>
    <property type="match status" value="1"/>
</dbReference>
<dbReference type="AlphaFoldDB" id="A0A9R1CUI8"/>
<dbReference type="InterPro" id="IPR001610">
    <property type="entry name" value="PAC"/>
</dbReference>
<dbReference type="GO" id="GO:0000160">
    <property type="term" value="P:phosphorelay signal transduction system"/>
    <property type="evidence" value="ECO:0007669"/>
    <property type="project" value="InterPro"/>
</dbReference>
<dbReference type="RefSeq" id="WP_256030182.1">
    <property type="nucleotide sequence ID" value="NZ_JAHLKM010000017.1"/>
</dbReference>
<dbReference type="PROSITE" id="PS50110">
    <property type="entry name" value="RESPONSE_REGULATORY"/>
    <property type="match status" value="1"/>
</dbReference>
<keyword evidence="2" id="KW-0288">FMN</keyword>
<dbReference type="PROSITE" id="PS50113">
    <property type="entry name" value="PAC"/>
    <property type="match status" value="1"/>
</dbReference>
<dbReference type="InterPro" id="IPR001789">
    <property type="entry name" value="Sig_transdc_resp-reg_receiver"/>
</dbReference>
<evidence type="ECO:0000259" key="11">
    <source>
        <dbReference type="PROSITE" id="PS50113"/>
    </source>
</evidence>
<dbReference type="InterPro" id="IPR003018">
    <property type="entry name" value="GAF"/>
</dbReference>
<sequence>MFAFDVLLVGDAPSSPEVRDAFPEHLTVETVVSRFDEALSYLRENDANCVVCDHSLPDRNGIELLSAVRERDADLPFIIYTDDGDEEVAAAAIDAGVTAYVPRESASDVDRVVDRTVESARKDHVARTVDVSDPTAANLRLAQRTMDEAPVGITVADATEPDEPLIYVNEAFERLTGYDKHEALGRNCRFLQGDDTDPETVATIRQAIADDRPVSVELLNYRKNGEPFWNQLDIAPIRNDDGDVTHYLGFQTDVTDRKEVELRARRQAEQLQADRRMRERLLARIDGLVSRVTAATVNSTSRTEINERICKAVIETNDYDAAWIGTRQMTSDRIVAEARAGCGTAAEIRVLPDDTDPVNEAARTGTVVVADAGSLPESSPHRRFMPPDGGIAAIPLRYREAEYGVLVVYASQTRTLDDHETAVFEALGRVVGTGINALQNQRLLVTDEYLELVFSGGQPGPVLVELAARADCEITYKGAVSGSDGQFALSVLAAGADIDALRDAAETMPDPPELKLVADYEEGCLLEVLPGGDSLVRTVLDHNGSVRSLTAGGDDTDIRIELPGAADPSGVVQTLLEQYEGLTLASQQRRERDRNARQKVVETLQTELTDRQLETVQKAYMSDYFEWPRPVSGEEIADSMGITRSTFHQHLRAAQSKIIGELLDEIQPVTDPTSRV</sequence>
<evidence type="ECO:0000256" key="6">
    <source>
        <dbReference type="ARBA" id="ARBA00023015"/>
    </source>
</evidence>
<evidence type="ECO:0000259" key="10">
    <source>
        <dbReference type="PROSITE" id="PS50112"/>
    </source>
</evidence>
<feature type="domain" description="PAC" evidence="11">
    <location>
        <begin position="212"/>
        <end position="266"/>
    </location>
</feature>
<dbReference type="CDD" id="cd00130">
    <property type="entry name" value="PAS"/>
    <property type="match status" value="1"/>
</dbReference>
<dbReference type="InterPro" id="IPR000700">
    <property type="entry name" value="PAS-assoc_C"/>
</dbReference>
<dbReference type="SMART" id="SM00086">
    <property type="entry name" value="PAC"/>
    <property type="match status" value="1"/>
</dbReference>
<dbReference type="Pfam" id="PF13426">
    <property type="entry name" value="PAS_9"/>
    <property type="match status" value="1"/>
</dbReference>
<keyword evidence="1" id="KW-0285">Flavoprotein</keyword>
<keyword evidence="7" id="KW-0804">Transcription</keyword>
<evidence type="ECO:0000256" key="3">
    <source>
        <dbReference type="ARBA" id="ARBA00022679"/>
    </source>
</evidence>
<evidence type="ECO:0000313" key="13">
    <source>
        <dbReference type="Proteomes" id="UP001139494"/>
    </source>
</evidence>
<keyword evidence="8" id="KW-0597">Phosphoprotein</keyword>
<feature type="domain" description="PAS" evidence="10">
    <location>
        <begin position="138"/>
        <end position="211"/>
    </location>
</feature>
<dbReference type="Pfam" id="PF13185">
    <property type="entry name" value="GAF_2"/>
    <property type="match status" value="1"/>
</dbReference>
<organism evidence="12 13">
    <name type="scientific">Natronomonas aquatica</name>
    <dbReference type="NCBI Taxonomy" id="2841590"/>
    <lineage>
        <taxon>Archaea</taxon>
        <taxon>Methanobacteriati</taxon>
        <taxon>Methanobacteriota</taxon>
        <taxon>Stenosarchaea group</taxon>
        <taxon>Halobacteria</taxon>
        <taxon>Halobacteriales</taxon>
        <taxon>Natronomonadaceae</taxon>
        <taxon>Natronomonas</taxon>
    </lineage>
</organism>
<evidence type="ECO:0000256" key="1">
    <source>
        <dbReference type="ARBA" id="ARBA00022630"/>
    </source>
</evidence>
<name>A0A9R1CUI8_9EURY</name>
<dbReference type="Gene3D" id="3.30.450.20">
    <property type="entry name" value="PAS domain"/>
    <property type="match status" value="1"/>
</dbReference>
<gene>
    <name evidence="12" type="ORF">KM295_11770</name>
</gene>
<dbReference type="InterPro" id="IPR000014">
    <property type="entry name" value="PAS"/>
</dbReference>
<comment type="caution">
    <text evidence="12">The sequence shown here is derived from an EMBL/GenBank/DDBJ whole genome shotgun (WGS) entry which is preliminary data.</text>
</comment>
<keyword evidence="13" id="KW-1185">Reference proteome</keyword>
<dbReference type="Gene3D" id="3.40.50.2300">
    <property type="match status" value="1"/>
</dbReference>
<keyword evidence="3" id="KW-0808">Transferase</keyword>
<evidence type="ECO:0000256" key="2">
    <source>
        <dbReference type="ARBA" id="ARBA00022643"/>
    </source>
</evidence>
<dbReference type="InterPro" id="IPR013324">
    <property type="entry name" value="RNA_pol_sigma_r3/r4-like"/>
</dbReference>
<dbReference type="Proteomes" id="UP001139494">
    <property type="component" value="Unassembled WGS sequence"/>
</dbReference>
<evidence type="ECO:0000256" key="8">
    <source>
        <dbReference type="PROSITE-ProRule" id="PRU00169"/>
    </source>
</evidence>
<dbReference type="SUPFAM" id="SSF88659">
    <property type="entry name" value="Sigma3 and sigma4 domains of RNA polymerase sigma factors"/>
    <property type="match status" value="1"/>
</dbReference>
<dbReference type="SUPFAM" id="SSF52172">
    <property type="entry name" value="CheY-like"/>
    <property type="match status" value="1"/>
</dbReference>
<dbReference type="GO" id="GO:0016301">
    <property type="term" value="F:kinase activity"/>
    <property type="evidence" value="ECO:0007669"/>
    <property type="project" value="UniProtKB-KW"/>
</dbReference>
<dbReference type="Pfam" id="PF04967">
    <property type="entry name" value="HTH_10"/>
    <property type="match status" value="1"/>
</dbReference>
<keyword evidence="5" id="KW-0157">Chromophore</keyword>
<dbReference type="InterPro" id="IPR029016">
    <property type="entry name" value="GAF-like_dom_sf"/>
</dbReference>
<dbReference type="SMART" id="SM00091">
    <property type="entry name" value="PAS"/>
    <property type="match status" value="1"/>
</dbReference>
<feature type="domain" description="Response regulatory" evidence="9">
    <location>
        <begin position="5"/>
        <end position="118"/>
    </location>
</feature>